<keyword evidence="6" id="KW-0378">Hydrolase</keyword>
<accession>A0A833RGM4</accession>
<reference evidence="8" key="1">
    <citation type="submission" date="2020-01" db="EMBL/GenBank/DDBJ databases">
        <title>Genome sequence of Kobresia littledalei, the first chromosome-level genome in the family Cyperaceae.</title>
        <authorList>
            <person name="Qu G."/>
        </authorList>
    </citation>
    <scope>NUCLEOTIDE SEQUENCE</scope>
    <source>
        <strain evidence="8">C.B.Clarke</strain>
        <tissue evidence="8">Leaf</tissue>
    </source>
</reference>
<dbReference type="Pfam" id="PF01734">
    <property type="entry name" value="Patatin"/>
    <property type="match status" value="1"/>
</dbReference>
<dbReference type="EC" id="3.1.1.-" evidence="6"/>
<proteinExistence type="inferred from homology"/>
<dbReference type="GO" id="GO:0047372">
    <property type="term" value="F:monoacylglycerol lipase activity"/>
    <property type="evidence" value="ECO:0007669"/>
    <property type="project" value="TreeGrafter"/>
</dbReference>
<dbReference type="GO" id="GO:0004620">
    <property type="term" value="F:phospholipase activity"/>
    <property type="evidence" value="ECO:0007669"/>
    <property type="project" value="TreeGrafter"/>
</dbReference>
<gene>
    <name evidence="8" type="ORF">FCM35_KLT16924</name>
</gene>
<keyword evidence="9" id="KW-1185">Reference proteome</keyword>
<evidence type="ECO:0000313" key="9">
    <source>
        <dbReference type="Proteomes" id="UP000623129"/>
    </source>
</evidence>
<keyword evidence="3 6" id="KW-0443">Lipid metabolism</keyword>
<feature type="short sequence motif" description="GXGXXG" evidence="5">
    <location>
        <begin position="45"/>
        <end position="50"/>
    </location>
</feature>
<evidence type="ECO:0000256" key="5">
    <source>
        <dbReference type="PROSITE-ProRule" id="PRU01161"/>
    </source>
</evidence>
<name>A0A833RGM4_9POAL</name>
<dbReference type="Gene3D" id="3.40.1090.10">
    <property type="entry name" value="Cytosolic phospholipase A2 catalytic domain"/>
    <property type="match status" value="1"/>
</dbReference>
<dbReference type="GO" id="GO:0016042">
    <property type="term" value="P:lipid catabolic process"/>
    <property type="evidence" value="ECO:0007669"/>
    <property type="project" value="UniProtKB-KW"/>
</dbReference>
<comment type="function">
    <text evidence="4">Possesses non-specific lipolytic acyl hydrolase (LAH) activity. Hydrolyzes phospholipids as well as galactolipids. May play a role in disease resistance.</text>
</comment>
<evidence type="ECO:0000259" key="7">
    <source>
        <dbReference type="PROSITE" id="PS51635"/>
    </source>
</evidence>
<feature type="domain" description="PNPLA" evidence="7">
    <location>
        <begin position="41"/>
        <end position="171"/>
    </location>
</feature>
<comment type="similarity">
    <text evidence="1 6">Belongs to the patatin family.</text>
</comment>
<evidence type="ECO:0000256" key="6">
    <source>
        <dbReference type="RuleBase" id="RU361262"/>
    </source>
</evidence>
<dbReference type="Proteomes" id="UP000623129">
    <property type="component" value="Unassembled WGS sequence"/>
</dbReference>
<evidence type="ECO:0000313" key="8">
    <source>
        <dbReference type="EMBL" id="KAF3339453.1"/>
    </source>
</evidence>
<evidence type="ECO:0000256" key="1">
    <source>
        <dbReference type="ARBA" id="ARBA00010240"/>
    </source>
</evidence>
<evidence type="ECO:0000256" key="2">
    <source>
        <dbReference type="ARBA" id="ARBA00022821"/>
    </source>
</evidence>
<dbReference type="PANTHER" id="PTHR32176">
    <property type="entry name" value="XYLOSE ISOMERASE"/>
    <property type="match status" value="1"/>
</dbReference>
<dbReference type="PROSITE" id="PS51635">
    <property type="entry name" value="PNPLA"/>
    <property type="match status" value="1"/>
</dbReference>
<dbReference type="InterPro" id="IPR002641">
    <property type="entry name" value="PNPLA_dom"/>
</dbReference>
<keyword evidence="6" id="KW-0442">Lipid degradation</keyword>
<dbReference type="InterPro" id="IPR016035">
    <property type="entry name" value="Acyl_Trfase/lysoPLipase"/>
</dbReference>
<dbReference type="GO" id="GO:0006952">
    <property type="term" value="P:defense response"/>
    <property type="evidence" value="ECO:0007669"/>
    <property type="project" value="UniProtKB-KW"/>
</dbReference>
<keyword evidence="2" id="KW-0611">Plant defense</keyword>
<comment type="caution">
    <text evidence="8">The sequence shown here is derived from an EMBL/GenBank/DDBJ whole genome shotgun (WGS) entry which is preliminary data.</text>
</comment>
<comment type="caution">
    <text evidence="5">Lacks conserved residue(s) required for the propagation of feature annotation.</text>
</comment>
<dbReference type="SUPFAM" id="SSF52151">
    <property type="entry name" value="FabD/lysophospholipase-like"/>
    <property type="match status" value="1"/>
</dbReference>
<dbReference type="PANTHER" id="PTHR32176:SF120">
    <property type="entry name" value="PATATIN"/>
    <property type="match status" value="1"/>
</dbReference>
<protein>
    <recommendedName>
        <fullName evidence="6">Patatin</fullName>
        <ecNumber evidence="6">3.1.1.-</ecNumber>
    </recommendedName>
</protein>
<evidence type="ECO:0000256" key="4">
    <source>
        <dbReference type="ARBA" id="ARBA00025642"/>
    </source>
</evidence>
<evidence type="ECO:0000256" key="3">
    <source>
        <dbReference type="ARBA" id="ARBA00023098"/>
    </source>
</evidence>
<organism evidence="8 9">
    <name type="scientific">Carex littledalei</name>
    <dbReference type="NCBI Taxonomy" id="544730"/>
    <lineage>
        <taxon>Eukaryota</taxon>
        <taxon>Viridiplantae</taxon>
        <taxon>Streptophyta</taxon>
        <taxon>Embryophyta</taxon>
        <taxon>Tracheophyta</taxon>
        <taxon>Spermatophyta</taxon>
        <taxon>Magnoliopsida</taxon>
        <taxon>Liliopsida</taxon>
        <taxon>Poales</taxon>
        <taxon>Cyperaceae</taxon>
        <taxon>Cyperoideae</taxon>
        <taxon>Cariceae</taxon>
        <taxon>Carex</taxon>
        <taxon>Carex subgen. Euthyceras</taxon>
    </lineage>
</organism>
<comment type="function">
    <text evidence="6">Lipolytic acyl hydrolase (LAH).</text>
</comment>
<dbReference type="OrthoDB" id="1658288at2759"/>
<dbReference type="EMBL" id="SWLB01000004">
    <property type="protein sequence ID" value="KAF3339453.1"/>
    <property type="molecule type" value="Genomic_DNA"/>
</dbReference>
<sequence>MHEALILAINADFITGGGKLSGWFTMGLVWASTYVNLITILSIDGGGIRGIIPAVILSFLESELQKLDGGDARLADYFDVIAGTTSTGGLLTAMLTAPNSENRPLFAAKDALVAMGEFSKQVINENPDFRKKSHGSPSVLGNLYQYQFHEWEDKCSAKLAKEWGIIIWLLR</sequence>
<comment type="domain">
    <text evidence="6">The nitrogen atoms of the two glycine residues in the GGXR motif define the oxyanion hole, and stabilize the oxyanion that forms during the nucleophilic attack by the catalytic serine during substrate cleavage.</text>
</comment>
<dbReference type="AlphaFoldDB" id="A0A833RGM4"/>